<evidence type="ECO:0000256" key="3">
    <source>
        <dbReference type="ARBA" id="ARBA00022692"/>
    </source>
</evidence>
<organism evidence="8 9">
    <name type="scientific">Desulfobulbus propionicus (strain ATCC 33891 / DSM 2032 / VKM B-1956 / 1pr3)</name>
    <dbReference type="NCBI Taxonomy" id="577650"/>
    <lineage>
        <taxon>Bacteria</taxon>
        <taxon>Pseudomonadati</taxon>
        <taxon>Thermodesulfobacteriota</taxon>
        <taxon>Desulfobulbia</taxon>
        <taxon>Desulfobulbales</taxon>
        <taxon>Desulfobulbaceae</taxon>
        <taxon>Desulfobulbus</taxon>
    </lineage>
</organism>
<dbReference type="GO" id="GO:0016020">
    <property type="term" value="C:membrane"/>
    <property type="evidence" value="ECO:0007669"/>
    <property type="project" value="UniProtKB-SubCell"/>
</dbReference>
<dbReference type="Gene3D" id="1.20.120.1630">
    <property type="match status" value="1"/>
</dbReference>
<feature type="domain" description="NnrU" evidence="7">
    <location>
        <begin position="4"/>
        <end position="163"/>
    </location>
</feature>
<dbReference type="EMBL" id="CP002364">
    <property type="protein sequence ID" value="ADW18860.1"/>
    <property type="molecule type" value="Genomic_DNA"/>
</dbReference>
<dbReference type="Proteomes" id="UP000006365">
    <property type="component" value="Chromosome"/>
</dbReference>
<dbReference type="RefSeq" id="WP_015725386.1">
    <property type="nucleotide sequence ID" value="NC_014972.1"/>
</dbReference>
<feature type="transmembrane region" description="Helical" evidence="6">
    <location>
        <begin position="40"/>
        <end position="58"/>
    </location>
</feature>
<reference evidence="8 9" key="1">
    <citation type="journal article" date="2011" name="Stand. Genomic Sci.">
        <title>Complete genome sequence of Desulfobulbus propionicus type strain (1pr3).</title>
        <authorList>
            <person name="Pagani I."/>
            <person name="Lapidus A."/>
            <person name="Nolan M."/>
            <person name="Lucas S."/>
            <person name="Hammon N."/>
            <person name="Deshpande S."/>
            <person name="Cheng J.F."/>
            <person name="Chertkov O."/>
            <person name="Davenport K."/>
            <person name="Tapia R."/>
            <person name="Han C."/>
            <person name="Goodwin L."/>
            <person name="Pitluck S."/>
            <person name="Liolios K."/>
            <person name="Mavromatis K."/>
            <person name="Ivanova N."/>
            <person name="Mikhailova N."/>
            <person name="Pati A."/>
            <person name="Chen A."/>
            <person name="Palaniappan K."/>
            <person name="Land M."/>
            <person name="Hauser L."/>
            <person name="Chang Y.J."/>
            <person name="Jeffries C.D."/>
            <person name="Detter J.C."/>
            <person name="Brambilla E."/>
            <person name="Kannan K.P."/>
            <person name="Djao O.D."/>
            <person name="Rohde M."/>
            <person name="Pukall R."/>
            <person name="Spring S."/>
            <person name="Goker M."/>
            <person name="Sikorski J."/>
            <person name="Woyke T."/>
            <person name="Bristow J."/>
            <person name="Eisen J.A."/>
            <person name="Markowitz V."/>
            <person name="Hugenholtz P."/>
            <person name="Kyrpides N.C."/>
            <person name="Klenk H.P."/>
        </authorList>
    </citation>
    <scope>NUCLEOTIDE SEQUENCE [LARGE SCALE GENOMIC DNA]</scope>
    <source>
        <strain evidence="9">ATCC 33891 / DSM 2032 / 1pr3</strain>
    </source>
</reference>
<evidence type="ECO:0000313" key="9">
    <source>
        <dbReference type="Proteomes" id="UP000006365"/>
    </source>
</evidence>
<comment type="similarity">
    <text evidence="2">Belongs to the nurim family.</text>
</comment>
<evidence type="ECO:0000313" key="8">
    <source>
        <dbReference type="EMBL" id="ADW18860.1"/>
    </source>
</evidence>
<keyword evidence="5 6" id="KW-0472">Membrane</keyword>
<dbReference type="InterPro" id="IPR033580">
    <property type="entry name" value="Nurim-like"/>
</dbReference>
<keyword evidence="4 6" id="KW-1133">Transmembrane helix</keyword>
<accession>A0A7U3YNX7</accession>
<dbReference type="InterPro" id="IPR009915">
    <property type="entry name" value="NnrU_dom"/>
</dbReference>
<keyword evidence="8" id="KW-0808">Transferase</keyword>
<keyword evidence="9" id="KW-1185">Reference proteome</keyword>
<dbReference type="KEGG" id="dpr:Despr_2725"/>
<feature type="transmembrane region" description="Helical" evidence="6">
    <location>
        <begin position="70"/>
        <end position="91"/>
    </location>
</feature>
<comment type="subcellular location">
    <subcellularLocation>
        <location evidence="1">Membrane</location>
        <topology evidence="1">Multi-pass membrane protein</topology>
    </subcellularLocation>
</comment>
<dbReference type="GO" id="GO:0032259">
    <property type="term" value="P:methylation"/>
    <property type="evidence" value="ECO:0007669"/>
    <property type="project" value="UniProtKB-KW"/>
</dbReference>
<evidence type="ECO:0000256" key="4">
    <source>
        <dbReference type="ARBA" id="ARBA00022989"/>
    </source>
</evidence>
<evidence type="ECO:0000256" key="2">
    <source>
        <dbReference type="ARBA" id="ARBA00010631"/>
    </source>
</evidence>
<sequence length="197" mass="22392">MLLLIILWVGWCAVHSLLITATVRRWVEHRGGLWLGLYRIGYVVAALGTLLPLLWYTAHLPQHPFGPVPLWLRGVQGLLFLYALVLFGGGLRVYDLQTFLGLAQWRAYRAGQASPPPTFQARGILRVVRHPWYSGGFALLWALPELTDVTLVSRAILSVYLVIGALLEERKMRALLGEPYRAYCRNVPMFIPWKFGR</sequence>
<evidence type="ECO:0000256" key="1">
    <source>
        <dbReference type="ARBA" id="ARBA00004141"/>
    </source>
</evidence>
<proteinExistence type="inferred from homology"/>
<dbReference type="PANTHER" id="PTHR31040">
    <property type="entry name" value="NURIM"/>
    <property type="match status" value="1"/>
</dbReference>
<dbReference type="AlphaFoldDB" id="A0A7U3YNX7"/>
<dbReference type="Pfam" id="PF07298">
    <property type="entry name" value="NnrU"/>
    <property type="match status" value="1"/>
</dbReference>
<name>A0A7U3YNX7_DESPD</name>
<evidence type="ECO:0000256" key="6">
    <source>
        <dbReference type="SAM" id="Phobius"/>
    </source>
</evidence>
<evidence type="ECO:0000256" key="5">
    <source>
        <dbReference type="ARBA" id="ARBA00023136"/>
    </source>
</evidence>
<evidence type="ECO:0000259" key="7">
    <source>
        <dbReference type="Pfam" id="PF07298"/>
    </source>
</evidence>
<protein>
    <submittedName>
        <fullName evidence="8">S-isoprenylcysteine methyltransferase-like protein</fullName>
    </submittedName>
</protein>
<keyword evidence="3 6" id="KW-0812">Transmembrane</keyword>
<dbReference type="PANTHER" id="PTHR31040:SF1">
    <property type="entry name" value="NURIM"/>
    <property type="match status" value="1"/>
</dbReference>
<dbReference type="GO" id="GO:0008168">
    <property type="term" value="F:methyltransferase activity"/>
    <property type="evidence" value="ECO:0007669"/>
    <property type="project" value="UniProtKB-KW"/>
</dbReference>
<gene>
    <name evidence="8" type="ordered locus">Despr_2725</name>
</gene>
<keyword evidence="8" id="KW-0489">Methyltransferase</keyword>